<dbReference type="Gene3D" id="1.10.1330.10">
    <property type="entry name" value="Dockerin domain"/>
    <property type="match status" value="1"/>
</dbReference>
<dbReference type="InterPro" id="IPR018247">
    <property type="entry name" value="EF_Hand_1_Ca_BS"/>
</dbReference>
<comment type="caution">
    <text evidence="1">The sequence shown here is derived from an EMBL/GenBank/DDBJ whole genome shotgun (WGS) entry which is preliminary data.</text>
</comment>
<protein>
    <submittedName>
        <fullName evidence="1">Dockerin type I repeat-containing domain protein</fullName>
    </submittedName>
</protein>
<dbReference type="SUPFAM" id="SSF63446">
    <property type="entry name" value="Type I dockerin domain"/>
    <property type="match status" value="1"/>
</dbReference>
<sequence>MDGKIKREEARYDTHDQFIADKKAEFDAAKKNYNRVVELWNSYKYRVDNKNYQKSYDRYAKLVEEWLTARSFGHDDVYTEFATATTVVPYLVDLKYNTDAFEAEAAKYEYDGRISDIGFVNAADYLTKKNYINSDYLNYVNIYNSSVTVLSNVNQYFLTLYFYGETNHDINGNEVTKPIVGFLKHYAEALQRLLEIEEQVGSKEAPESLLGKLEANYIVKGDADADKDVSATDFSGVVEYALNFDMTAEVPVEGEAGRLFARVDVNSDNLVNVGDVVRVGNLIIGPSEVKNVMNLMAQPLNLRAMAEDQLSVAIEGEGTSQRIAIRLNNSSNYVAGQMDIQLPAGVTLLGESVGEGASQHELYSADLSNGSHRIILANLSNVAFDDNGEAMLYLDVQVSHNFKGEGIVISNVQFGDAGGRVYNLKSIGGGEATGIGSVTVVDELKSKIYNVGGQLMNGLKKGVNIIRNSDGTTKKVVK</sequence>
<organism evidence="1">
    <name type="scientific">gut metagenome</name>
    <dbReference type="NCBI Taxonomy" id="749906"/>
    <lineage>
        <taxon>unclassified sequences</taxon>
        <taxon>metagenomes</taxon>
        <taxon>organismal metagenomes</taxon>
    </lineage>
</organism>
<dbReference type="PROSITE" id="PS00018">
    <property type="entry name" value="EF_HAND_1"/>
    <property type="match status" value="1"/>
</dbReference>
<dbReference type="InterPro" id="IPR036439">
    <property type="entry name" value="Dockerin_dom_sf"/>
</dbReference>
<dbReference type="AlphaFoldDB" id="J9GJR8"/>
<reference evidence="1" key="1">
    <citation type="journal article" date="2012" name="PLoS ONE">
        <title>Gene sets for utilization of primary and secondary nutrition supplies in the distal gut of endangered iberian lynx.</title>
        <authorList>
            <person name="Alcaide M."/>
            <person name="Messina E."/>
            <person name="Richter M."/>
            <person name="Bargiela R."/>
            <person name="Peplies J."/>
            <person name="Huws S.A."/>
            <person name="Newbold C.J."/>
            <person name="Golyshin P.N."/>
            <person name="Simon M.A."/>
            <person name="Lopez G."/>
            <person name="Yakimov M.M."/>
            <person name="Ferrer M."/>
        </authorList>
    </citation>
    <scope>NUCLEOTIDE SEQUENCE</scope>
</reference>
<dbReference type="EMBL" id="AMCI01000866">
    <property type="protein sequence ID" value="EJX07509.1"/>
    <property type="molecule type" value="Genomic_DNA"/>
</dbReference>
<name>J9GJR8_9ZZZZ</name>
<evidence type="ECO:0000313" key="1">
    <source>
        <dbReference type="EMBL" id="EJX07509.1"/>
    </source>
</evidence>
<dbReference type="GO" id="GO:0000272">
    <property type="term" value="P:polysaccharide catabolic process"/>
    <property type="evidence" value="ECO:0007669"/>
    <property type="project" value="InterPro"/>
</dbReference>
<gene>
    <name evidence="1" type="ORF">EVA_04383</name>
</gene>
<proteinExistence type="predicted"/>
<accession>J9GJR8</accession>